<reference evidence="2 3" key="1">
    <citation type="submission" date="2017-11" db="EMBL/GenBank/DDBJ databases">
        <title>De novo assembly and phasing of dikaryotic genomes from two isolates of Puccinia coronata f. sp. avenae, the causal agent of oat crown rust.</title>
        <authorList>
            <person name="Miller M.E."/>
            <person name="Zhang Y."/>
            <person name="Omidvar V."/>
            <person name="Sperschneider J."/>
            <person name="Schwessinger B."/>
            <person name="Raley C."/>
            <person name="Palmer J.M."/>
            <person name="Garnica D."/>
            <person name="Upadhyaya N."/>
            <person name="Rathjen J."/>
            <person name="Taylor J.M."/>
            <person name="Park R.F."/>
            <person name="Dodds P.N."/>
            <person name="Hirsch C.D."/>
            <person name="Kianian S.F."/>
            <person name="Figueroa M."/>
        </authorList>
    </citation>
    <scope>NUCLEOTIDE SEQUENCE [LARGE SCALE GENOMIC DNA]</scope>
    <source>
        <strain evidence="2">12SD80</strain>
    </source>
</reference>
<gene>
    <name evidence="2" type="ORF">PCASD_03969</name>
</gene>
<keyword evidence="1" id="KW-0732">Signal</keyword>
<comment type="caution">
    <text evidence="2">The sequence shown here is derived from an EMBL/GenBank/DDBJ whole genome shotgun (WGS) entry which is preliminary data.</text>
</comment>
<proteinExistence type="predicted"/>
<protein>
    <submittedName>
        <fullName evidence="2">Uncharacterized protein</fullName>
    </submittedName>
</protein>
<feature type="signal peptide" evidence="1">
    <location>
        <begin position="1"/>
        <end position="26"/>
    </location>
</feature>
<name>A0A2N5VAS5_9BASI</name>
<organism evidence="2 3">
    <name type="scientific">Puccinia coronata f. sp. avenae</name>
    <dbReference type="NCBI Taxonomy" id="200324"/>
    <lineage>
        <taxon>Eukaryota</taxon>
        <taxon>Fungi</taxon>
        <taxon>Dikarya</taxon>
        <taxon>Basidiomycota</taxon>
        <taxon>Pucciniomycotina</taxon>
        <taxon>Pucciniomycetes</taxon>
        <taxon>Pucciniales</taxon>
        <taxon>Pucciniaceae</taxon>
        <taxon>Puccinia</taxon>
    </lineage>
</organism>
<sequence>MLSSSRFLPLAVALFTGAWLTRSTLAQVSCSFGDHVDLKECNRAISQIVYQQPSNTLDRVSNRFGKLSGNCSIIVQNPNRGVVTKKQIETGFAGIFNECKSIPGSNALGNGVYVGTQDHSLEHDTIYFAPPKLTCGLNSNAPLTVDKDCYDAYNSILVDSQGRLLGDKHTPAPSILKTSKTCTVLIYTTDDSSITVKKSEFKAEVSKAINECKGKSAVKSFTKGLAGSNGLLVLKSLKVQIKGKSFIVYIIAGFESMKCPEVKLEAELLASEERNNKSNIAVRALSEVWLFAIRIIKNAIES</sequence>
<evidence type="ECO:0000313" key="3">
    <source>
        <dbReference type="Proteomes" id="UP000235392"/>
    </source>
</evidence>
<evidence type="ECO:0000313" key="2">
    <source>
        <dbReference type="EMBL" id="PLW47026.1"/>
    </source>
</evidence>
<dbReference type="EMBL" id="PGCI01000034">
    <property type="protein sequence ID" value="PLW47026.1"/>
    <property type="molecule type" value="Genomic_DNA"/>
</dbReference>
<dbReference type="AlphaFoldDB" id="A0A2N5VAS5"/>
<evidence type="ECO:0000256" key="1">
    <source>
        <dbReference type="SAM" id="SignalP"/>
    </source>
</evidence>
<feature type="chain" id="PRO_5014795068" evidence="1">
    <location>
        <begin position="27"/>
        <end position="302"/>
    </location>
</feature>
<accession>A0A2N5VAS5</accession>
<dbReference type="Proteomes" id="UP000235392">
    <property type="component" value="Unassembled WGS sequence"/>
</dbReference>